<dbReference type="PANTHER" id="PTHR12993">
    <property type="entry name" value="N-ACETYLGLUCOSAMINYL-PHOSPHATIDYLINOSITOL DE-N-ACETYLASE-RELATED"/>
    <property type="match status" value="1"/>
</dbReference>
<dbReference type="Gene3D" id="3.40.50.10320">
    <property type="entry name" value="LmbE-like"/>
    <property type="match status" value="1"/>
</dbReference>
<dbReference type="InterPro" id="IPR024078">
    <property type="entry name" value="LmbE-like_dom_sf"/>
</dbReference>
<dbReference type="EMBL" id="JAKGSG010000041">
    <property type="protein sequence ID" value="MCF4122320.1"/>
    <property type="molecule type" value="Genomic_DNA"/>
</dbReference>
<protein>
    <submittedName>
        <fullName evidence="3">PIG-L family deacetylase</fullName>
    </submittedName>
</protein>
<dbReference type="GO" id="GO:0016811">
    <property type="term" value="F:hydrolase activity, acting on carbon-nitrogen (but not peptide) bonds, in linear amides"/>
    <property type="evidence" value="ECO:0007669"/>
    <property type="project" value="TreeGrafter"/>
</dbReference>
<evidence type="ECO:0000256" key="2">
    <source>
        <dbReference type="SAM" id="MobiDB-lite"/>
    </source>
</evidence>
<name>A0AA41QF60_9MICO</name>
<dbReference type="PANTHER" id="PTHR12993:SF26">
    <property type="entry name" value="1D-MYO-INOSITOL 2-ACETAMIDO-2-DEOXY-ALPHA-D-GLUCOPYRANOSIDE DEACETYLASE"/>
    <property type="match status" value="1"/>
</dbReference>
<dbReference type="AlphaFoldDB" id="A0AA41QF60"/>
<sequence length="340" mass="34731">MTGGGLVAVHAHPDDETLSTGALLATWAAAGKPTCVVTCTRGERGEVLALPGTLSEGLRHLEGDFDALAAYRETELERALRELGVREQVFLDGLPAVGAVGPSRAGALYVDSGMAWVSPGVAGPAPDAPAGAFSLVPLDEAAGRLAALLRERRPSVVATYEPGGGYGHPDHVRAHQVAVRALELAADPEAAVHGGRVPGEPWAGAELLQAVAPADEVRAARRALAAHPAARSLAAAEGLDLADPDEALPPFAKDELPGSAARGAGGGSDALLRDGDVVSCAVGPVLDRVLAAMRAFATQVQHVAAVPASVAPDSGLLGWYALSNGVLAPVMERETYLVRR</sequence>
<dbReference type="InterPro" id="IPR003737">
    <property type="entry name" value="GlcNAc_PI_deacetylase-related"/>
</dbReference>
<keyword evidence="4" id="KW-1185">Reference proteome</keyword>
<gene>
    <name evidence="3" type="ORF">L1785_15180</name>
</gene>
<dbReference type="SUPFAM" id="SSF102588">
    <property type="entry name" value="LmbE-like"/>
    <property type="match status" value="1"/>
</dbReference>
<dbReference type="GO" id="GO:0016137">
    <property type="term" value="P:glycoside metabolic process"/>
    <property type="evidence" value="ECO:0007669"/>
    <property type="project" value="UniProtKB-ARBA"/>
</dbReference>
<feature type="region of interest" description="Disordered" evidence="2">
    <location>
        <begin position="246"/>
        <end position="265"/>
    </location>
</feature>
<organism evidence="3 4">
    <name type="scientific">Antribacter soli</name>
    <dbReference type="NCBI Taxonomy" id="2910976"/>
    <lineage>
        <taxon>Bacteria</taxon>
        <taxon>Bacillati</taxon>
        <taxon>Actinomycetota</taxon>
        <taxon>Actinomycetes</taxon>
        <taxon>Micrococcales</taxon>
        <taxon>Promicromonosporaceae</taxon>
        <taxon>Antribacter</taxon>
    </lineage>
</organism>
<dbReference type="Proteomes" id="UP001165405">
    <property type="component" value="Unassembled WGS sequence"/>
</dbReference>
<reference evidence="3" key="1">
    <citation type="submission" date="2022-01" db="EMBL/GenBank/DDBJ databases">
        <title>Antribacter sp. nov., isolated from Guizhou of China.</title>
        <authorList>
            <person name="Chengliang C."/>
            <person name="Ya Z."/>
        </authorList>
    </citation>
    <scope>NUCLEOTIDE SEQUENCE</scope>
    <source>
        <strain evidence="3">KLBMP 9083</strain>
    </source>
</reference>
<evidence type="ECO:0000256" key="1">
    <source>
        <dbReference type="ARBA" id="ARBA00022833"/>
    </source>
</evidence>
<accession>A0AA41QF60</accession>
<keyword evidence="1" id="KW-0862">Zinc</keyword>
<proteinExistence type="predicted"/>
<evidence type="ECO:0000313" key="4">
    <source>
        <dbReference type="Proteomes" id="UP001165405"/>
    </source>
</evidence>
<dbReference type="RefSeq" id="WP_236090114.1">
    <property type="nucleotide sequence ID" value="NZ_JAKGSG010000041.1"/>
</dbReference>
<dbReference type="Pfam" id="PF02585">
    <property type="entry name" value="PIG-L"/>
    <property type="match status" value="1"/>
</dbReference>
<evidence type="ECO:0000313" key="3">
    <source>
        <dbReference type="EMBL" id="MCF4122320.1"/>
    </source>
</evidence>
<comment type="caution">
    <text evidence="3">The sequence shown here is derived from an EMBL/GenBank/DDBJ whole genome shotgun (WGS) entry which is preliminary data.</text>
</comment>